<evidence type="ECO:0000256" key="5">
    <source>
        <dbReference type="ARBA" id="ARBA00022692"/>
    </source>
</evidence>
<evidence type="ECO:0000256" key="2">
    <source>
        <dbReference type="ARBA" id="ARBA00004227"/>
    </source>
</evidence>
<dbReference type="GO" id="GO:0007040">
    <property type="term" value="P:lysosome organization"/>
    <property type="evidence" value="ECO:0007669"/>
    <property type="project" value="TreeGrafter"/>
</dbReference>
<evidence type="ECO:0000256" key="10">
    <source>
        <dbReference type="ARBA" id="ARBA00023157"/>
    </source>
</evidence>
<evidence type="ECO:0000256" key="1">
    <source>
        <dbReference type="ARBA" id="ARBA00000032"/>
    </source>
</evidence>
<dbReference type="InterPro" id="IPR033379">
    <property type="entry name" value="Acid_Pase_AS"/>
</dbReference>
<dbReference type="InterPro" id="IPR050645">
    <property type="entry name" value="Histidine_acid_phosphatase"/>
</dbReference>
<keyword evidence="5 15" id="KW-0812">Transmembrane</keyword>
<dbReference type="PROSITE" id="PS00616">
    <property type="entry name" value="HIS_ACID_PHOSPHAT_1"/>
    <property type="match status" value="1"/>
</dbReference>
<dbReference type="GO" id="GO:0005765">
    <property type="term" value="C:lysosomal membrane"/>
    <property type="evidence" value="ECO:0007669"/>
    <property type="project" value="UniProtKB-SubCell"/>
</dbReference>
<name>A0A3P8W2M1_CYNSE</name>
<reference evidence="17" key="2">
    <citation type="submission" date="2025-08" db="UniProtKB">
        <authorList>
            <consortium name="Ensembl"/>
        </authorList>
    </citation>
    <scope>IDENTIFICATION</scope>
</reference>
<dbReference type="OMA" id="PRDKKVW"/>
<dbReference type="FunFam" id="3.40.50.1240:FF:000010">
    <property type="entry name" value="Prostatic acid phosphatase"/>
    <property type="match status" value="1"/>
</dbReference>
<evidence type="ECO:0000313" key="18">
    <source>
        <dbReference type="Proteomes" id="UP000265120"/>
    </source>
</evidence>
<dbReference type="STRING" id="244447.ENSCSEP00000021803"/>
<dbReference type="CDD" id="cd07061">
    <property type="entry name" value="HP_HAP_like"/>
    <property type="match status" value="1"/>
</dbReference>
<keyword evidence="11" id="KW-0325">Glycoprotein</keyword>
<accession>A0A3P8W2M1</accession>
<evidence type="ECO:0000313" key="17">
    <source>
        <dbReference type="Ensembl" id="ENSCSEP00000021803.1"/>
    </source>
</evidence>
<dbReference type="RefSeq" id="XP_008323550.1">
    <property type="nucleotide sequence ID" value="XM_008325328.3"/>
</dbReference>
<evidence type="ECO:0000256" key="8">
    <source>
        <dbReference type="ARBA" id="ARBA00022989"/>
    </source>
</evidence>
<keyword evidence="12" id="KW-0458">Lysosome</keyword>
<comment type="catalytic activity">
    <reaction evidence="1">
        <text>a phosphate monoester + H2O = an alcohol + phosphate</text>
        <dbReference type="Rhea" id="RHEA:15017"/>
        <dbReference type="ChEBI" id="CHEBI:15377"/>
        <dbReference type="ChEBI" id="CHEBI:30879"/>
        <dbReference type="ChEBI" id="CHEBI:43474"/>
        <dbReference type="ChEBI" id="CHEBI:67140"/>
        <dbReference type="EC" id="3.1.3.2"/>
    </reaction>
</comment>
<dbReference type="PANTHER" id="PTHR11567">
    <property type="entry name" value="ACID PHOSPHATASE-RELATED"/>
    <property type="match status" value="1"/>
</dbReference>
<evidence type="ECO:0000256" key="7">
    <source>
        <dbReference type="ARBA" id="ARBA00022801"/>
    </source>
</evidence>
<comment type="subcellular location">
    <subcellularLocation>
        <location evidence="2">Lysosome lumen</location>
    </subcellularLocation>
    <subcellularLocation>
        <location evidence="13">Lysosome membrane</location>
        <topology evidence="13">Single-pass membrane protein</topology>
        <orientation evidence="13">Lumenal side</orientation>
    </subcellularLocation>
</comment>
<dbReference type="GeneID" id="103389768"/>
<reference evidence="17" key="3">
    <citation type="submission" date="2025-09" db="UniProtKB">
        <authorList>
            <consortium name="Ensembl"/>
        </authorList>
    </citation>
    <scope>IDENTIFICATION</scope>
</reference>
<dbReference type="InterPro" id="IPR000560">
    <property type="entry name" value="His_Pase_clade-2"/>
</dbReference>
<keyword evidence="18" id="KW-1185">Reference proteome</keyword>
<keyword evidence="9 15" id="KW-0472">Membrane</keyword>
<evidence type="ECO:0000256" key="9">
    <source>
        <dbReference type="ARBA" id="ARBA00023136"/>
    </source>
</evidence>
<dbReference type="Gene3D" id="3.40.50.1240">
    <property type="entry name" value="Phosphoglycerate mutase-like"/>
    <property type="match status" value="1"/>
</dbReference>
<feature type="signal peptide" evidence="16">
    <location>
        <begin position="1"/>
        <end position="19"/>
    </location>
</feature>
<keyword evidence="10" id="KW-1015">Disulfide bond</keyword>
<evidence type="ECO:0000256" key="13">
    <source>
        <dbReference type="ARBA" id="ARBA00037852"/>
    </source>
</evidence>
<dbReference type="KEGG" id="csem:103389768"/>
<evidence type="ECO:0000256" key="11">
    <source>
        <dbReference type="ARBA" id="ARBA00023180"/>
    </source>
</evidence>
<dbReference type="Ensembl" id="ENSCSET00000022081.1">
    <property type="protein sequence ID" value="ENSCSEP00000021803.1"/>
    <property type="gene ID" value="ENSCSEG00000013919.1"/>
</dbReference>
<dbReference type="Pfam" id="PF00328">
    <property type="entry name" value="His_Phos_2"/>
    <property type="match status" value="1"/>
</dbReference>
<protein>
    <recommendedName>
        <fullName evidence="14">Lysosomal acid phosphatase</fullName>
        <ecNumber evidence="4">3.1.3.2</ecNumber>
    </recommendedName>
</protein>
<evidence type="ECO:0000256" key="6">
    <source>
        <dbReference type="ARBA" id="ARBA00022729"/>
    </source>
</evidence>
<dbReference type="GO" id="GO:0003993">
    <property type="term" value="F:acid phosphatase activity"/>
    <property type="evidence" value="ECO:0007669"/>
    <property type="project" value="UniProtKB-EC"/>
</dbReference>
<evidence type="ECO:0000256" key="16">
    <source>
        <dbReference type="SAM" id="SignalP"/>
    </source>
</evidence>
<dbReference type="PROSITE" id="PS00778">
    <property type="entry name" value="HIS_ACID_PHOSPHAT_2"/>
    <property type="match status" value="1"/>
</dbReference>
<dbReference type="CTD" id="53"/>
<sequence length="416" mass="47351">MSAVALLLILASVYGKAAAEKQLIHVTVLFRHGDRSPIRSYPTDPYQEDSWPQGFGQLTPKGMRQHLELGQFLRNRYKGFLPESYSRYDVSVRSTDVDRTLMSAEANLAGLYPPNGSFDPTLNWQPIPVHTVPAAEDRLLIFPVPDNCPRYTQLINETQQTEEFINFTRKHQKILDLVKEKTGLESLNTVWNVYDTLFCEAIHNMTAPDWVTPDVMSQLKTIKDFELTSIFGLYKQQEKSRLQGGLLLANIVENLNRVAASQSKQEQKLFMLSAHDTTVTALQMSLDVFNKLQPPYASCQIIELYKDDNGSFSVSLFYRNDTTVEPYPQNIPGCPHDCPLEDFVRLTKPFISDDRDKECQVSPTWTDKGVIFSLVISICLLLLLILLLLGIICWQKTPINTQGYQHVINEEAREES</sequence>
<dbReference type="SUPFAM" id="SSF53254">
    <property type="entry name" value="Phosphoglycerate mutase-like"/>
    <property type="match status" value="1"/>
</dbReference>
<dbReference type="InParanoid" id="A0A3P8W2M1"/>
<dbReference type="PANTHER" id="PTHR11567:SF180">
    <property type="entry name" value="LYSOSOMAL ACID PHOSPHATASE"/>
    <property type="match status" value="1"/>
</dbReference>
<organism evidence="17 18">
    <name type="scientific">Cynoglossus semilaevis</name>
    <name type="common">Tongue sole</name>
    <dbReference type="NCBI Taxonomy" id="244447"/>
    <lineage>
        <taxon>Eukaryota</taxon>
        <taxon>Metazoa</taxon>
        <taxon>Chordata</taxon>
        <taxon>Craniata</taxon>
        <taxon>Vertebrata</taxon>
        <taxon>Euteleostomi</taxon>
        <taxon>Actinopterygii</taxon>
        <taxon>Neopterygii</taxon>
        <taxon>Teleostei</taxon>
        <taxon>Neoteleostei</taxon>
        <taxon>Acanthomorphata</taxon>
        <taxon>Carangaria</taxon>
        <taxon>Pleuronectiformes</taxon>
        <taxon>Pleuronectoidei</taxon>
        <taxon>Cynoglossidae</taxon>
        <taxon>Cynoglossinae</taxon>
        <taxon>Cynoglossus</taxon>
    </lineage>
</organism>
<evidence type="ECO:0000256" key="12">
    <source>
        <dbReference type="ARBA" id="ARBA00023228"/>
    </source>
</evidence>
<dbReference type="AlphaFoldDB" id="A0A3P8W2M1"/>
<evidence type="ECO:0000256" key="3">
    <source>
        <dbReference type="ARBA" id="ARBA00005375"/>
    </source>
</evidence>
<keyword evidence="6 16" id="KW-0732">Signal</keyword>
<keyword evidence="7" id="KW-0378">Hydrolase</keyword>
<dbReference type="Proteomes" id="UP000265120">
    <property type="component" value="Chromosome 14"/>
</dbReference>
<proteinExistence type="inferred from homology"/>
<dbReference type="InterPro" id="IPR029033">
    <property type="entry name" value="His_PPase_superfam"/>
</dbReference>
<dbReference type="GeneTree" id="ENSGT00940000158446"/>
<keyword evidence="8 15" id="KW-1133">Transmembrane helix</keyword>
<evidence type="ECO:0000256" key="4">
    <source>
        <dbReference type="ARBA" id="ARBA00012646"/>
    </source>
</evidence>
<feature type="chain" id="PRO_5018228221" description="Lysosomal acid phosphatase" evidence="16">
    <location>
        <begin position="20"/>
        <end position="416"/>
    </location>
</feature>
<dbReference type="GO" id="GO:0043202">
    <property type="term" value="C:lysosomal lumen"/>
    <property type="evidence" value="ECO:0007669"/>
    <property type="project" value="UniProtKB-SubCell"/>
</dbReference>
<feature type="transmembrane region" description="Helical" evidence="15">
    <location>
        <begin position="370"/>
        <end position="394"/>
    </location>
</feature>
<dbReference type="OrthoDB" id="258392at2759"/>
<evidence type="ECO:0000256" key="14">
    <source>
        <dbReference type="ARBA" id="ARBA00039422"/>
    </source>
</evidence>
<dbReference type="EC" id="3.1.3.2" evidence="4"/>
<reference evidence="17 18" key="1">
    <citation type="journal article" date="2014" name="Nat. Genet.">
        <title>Whole-genome sequence of a flatfish provides insights into ZW sex chromosome evolution and adaptation to a benthic lifestyle.</title>
        <authorList>
            <person name="Chen S."/>
            <person name="Zhang G."/>
            <person name="Shao C."/>
            <person name="Huang Q."/>
            <person name="Liu G."/>
            <person name="Zhang P."/>
            <person name="Song W."/>
            <person name="An N."/>
            <person name="Chalopin D."/>
            <person name="Volff J.N."/>
            <person name="Hong Y."/>
            <person name="Li Q."/>
            <person name="Sha Z."/>
            <person name="Zhou H."/>
            <person name="Xie M."/>
            <person name="Yu Q."/>
            <person name="Liu Y."/>
            <person name="Xiang H."/>
            <person name="Wang N."/>
            <person name="Wu K."/>
            <person name="Yang C."/>
            <person name="Zhou Q."/>
            <person name="Liao X."/>
            <person name="Yang L."/>
            <person name="Hu Q."/>
            <person name="Zhang J."/>
            <person name="Meng L."/>
            <person name="Jin L."/>
            <person name="Tian Y."/>
            <person name="Lian J."/>
            <person name="Yang J."/>
            <person name="Miao G."/>
            <person name="Liu S."/>
            <person name="Liang Z."/>
            <person name="Yan F."/>
            <person name="Li Y."/>
            <person name="Sun B."/>
            <person name="Zhang H."/>
            <person name="Zhang J."/>
            <person name="Zhu Y."/>
            <person name="Du M."/>
            <person name="Zhao Y."/>
            <person name="Schartl M."/>
            <person name="Tang Q."/>
            <person name="Wang J."/>
        </authorList>
    </citation>
    <scope>NUCLEOTIDE SEQUENCE</scope>
</reference>
<comment type="similarity">
    <text evidence="3">Belongs to the histidine acid phosphatase family.</text>
</comment>
<evidence type="ECO:0000256" key="15">
    <source>
        <dbReference type="SAM" id="Phobius"/>
    </source>
</evidence>